<dbReference type="GO" id="GO:1990281">
    <property type="term" value="C:efflux pump complex"/>
    <property type="evidence" value="ECO:0007669"/>
    <property type="project" value="TreeGrafter"/>
</dbReference>
<evidence type="ECO:0000256" key="2">
    <source>
        <dbReference type="SAM" id="Coils"/>
    </source>
</evidence>
<dbReference type="InterPro" id="IPR058647">
    <property type="entry name" value="BSH_CzcB-like"/>
</dbReference>
<proteinExistence type="inferred from homology"/>
<dbReference type="NCBIfam" id="TIGR01730">
    <property type="entry name" value="RND_mfp"/>
    <property type="match status" value="1"/>
</dbReference>
<gene>
    <name evidence="5" type="ORF">FRZ54_05760</name>
</gene>
<dbReference type="Pfam" id="PF25954">
    <property type="entry name" value="Beta-barrel_RND_2"/>
    <property type="match status" value="1"/>
</dbReference>
<dbReference type="PANTHER" id="PTHR30469:SF15">
    <property type="entry name" value="HLYD FAMILY OF SECRETION PROTEINS"/>
    <property type="match status" value="1"/>
</dbReference>
<dbReference type="PROSITE" id="PS51257">
    <property type="entry name" value="PROKAR_LIPOPROTEIN"/>
    <property type="match status" value="1"/>
</dbReference>
<protein>
    <submittedName>
        <fullName evidence="5">Efflux RND transporter periplasmic adaptor subunit</fullName>
    </submittedName>
</protein>
<reference evidence="5 6" key="1">
    <citation type="journal article" date="2017" name="Curr. Microbiol.">
        <title>Mucilaginibacter ginsenosidivorans sp. nov., Isolated from Soil of Ginseng Field.</title>
        <authorList>
            <person name="Kim M.M."/>
            <person name="Siddiqi M.Z."/>
            <person name="Im W.T."/>
        </authorList>
    </citation>
    <scope>NUCLEOTIDE SEQUENCE [LARGE SCALE GENOMIC DNA]</scope>
    <source>
        <strain evidence="5 6">Gsoil 3017</strain>
    </source>
</reference>
<evidence type="ECO:0000259" key="4">
    <source>
        <dbReference type="Pfam" id="PF25973"/>
    </source>
</evidence>
<dbReference type="GO" id="GO:0015562">
    <property type="term" value="F:efflux transmembrane transporter activity"/>
    <property type="evidence" value="ECO:0007669"/>
    <property type="project" value="TreeGrafter"/>
</dbReference>
<dbReference type="SUPFAM" id="SSF111369">
    <property type="entry name" value="HlyD-like secretion proteins"/>
    <property type="match status" value="1"/>
</dbReference>
<dbReference type="Gene3D" id="2.40.50.100">
    <property type="match status" value="1"/>
</dbReference>
<evidence type="ECO:0000313" key="6">
    <source>
        <dbReference type="Proteomes" id="UP000321479"/>
    </source>
</evidence>
<feature type="domain" description="CusB-like beta-barrel" evidence="3">
    <location>
        <begin position="213"/>
        <end position="284"/>
    </location>
</feature>
<dbReference type="Gene3D" id="1.10.287.470">
    <property type="entry name" value="Helix hairpin bin"/>
    <property type="match status" value="1"/>
</dbReference>
<dbReference type="Proteomes" id="UP000321479">
    <property type="component" value="Chromosome"/>
</dbReference>
<sequence length="368" mass="38775">MRSATNISIITLIAGAGALVLGSCSSNKNERAASDSGPAIAVTVSTPSSGEQDNINVSGQIESSQSANISTRVMGYITKLNVKVGDHVNKGQLLATISNDDILAKRAQADAMIAQAEAAYSNAKKDYERFSALYKQQSASAKELENATLQYTAAKSGLETAKQMRNEANAILNYTNLTAPFDGIVTQKAADAGNMVNPGMPILTIERTGSYQVRASVPESSIGQIKQGENATVSVRAIGKTISGKITEVSQSSQFSGGQYLIRVNIPDNEKAGLYGGMYANVSIPVKGSGKVKTGSDVVMVPLGSIEKKDDLTGIYTISENNTALLRWVRLGKVDGNNAEVLSGLAKDEKFIVSADGKLFNGEPVKIK</sequence>
<accession>A0A5B8UT01</accession>
<keyword evidence="6" id="KW-1185">Reference proteome</keyword>
<name>A0A5B8UT01_9SPHI</name>
<dbReference type="AlphaFoldDB" id="A0A5B8UT01"/>
<dbReference type="PANTHER" id="PTHR30469">
    <property type="entry name" value="MULTIDRUG RESISTANCE PROTEIN MDTA"/>
    <property type="match status" value="1"/>
</dbReference>
<evidence type="ECO:0000313" key="5">
    <source>
        <dbReference type="EMBL" id="QEC62109.1"/>
    </source>
</evidence>
<comment type="similarity">
    <text evidence="1">Belongs to the membrane fusion protein (MFP) (TC 8.A.1) family.</text>
</comment>
<dbReference type="Gene3D" id="2.40.420.20">
    <property type="match status" value="1"/>
</dbReference>
<dbReference type="RefSeq" id="WP_147030686.1">
    <property type="nucleotide sequence ID" value="NZ_CP042436.1"/>
</dbReference>
<keyword evidence="2" id="KW-0175">Coiled coil</keyword>
<feature type="domain" description="CzcB-like barrel-sandwich hybrid" evidence="4">
    <location>
        <begin position="66"/>
        <end position="205"/>
    </location>
</feature>
<dbReference type="KEGG" id="mgin:FRZ54_05760"/>
<dbReference type="Gene3D" id="2.40.30.170">
    <property type="match status" value="1"/>
</dbReference>
<dbReference type="InterPro" id="IPR006143">
    <property type="entry name" value="RND_pump_MFP"/>
</dbReference>
<dbReference type="Pfam" id="PF25973">
    <property type="entry name" value="BSH_CzcB"/>
    <property type="match status" value="1"/>
</dbReference>
<dbReference type="InterPro" id="IPR058792">
    <property type="entry name" value="Beta-barrel_RND_2"/>
</dbReference>
<evidence type="ECO:0000259" key="3">
    <source>
        <dbReference type="Pfam" id="PF25954"/>
    </source>
</evidence>
<dbReference type="EMBL" id="CP042436">
    <property type="protein sequence ID" value="QEC62109.1"/>
    <property type="molecule type" value="Genomic_DNA"/>
</dbReference>
<evidence type="ECO:0000256" key="1">
    <source>
        <dbReference type="ARBA" id="ARBA00009477"/>
    </source>
</evidence>
<feature type="coiled-coil region" evidence="2">
    <location>
        <begin position="106"/>
        <end position="133"/>
    </location>
</feature>
<dbReference type="OrthoDB" id="9801814at2"/>
<organism evidence="5 6">
    <name type="scientific">Mucilaginibacter ginsenosidivorans</name>
    <dbReference type="NCBI Taxonomy" id="398053"/>
    <lineage>
        <taxon>Bacteria</taxon>
        <taxon>Pseudomonadati</taxon>
        <taxon>Bacteroidota</taxon>
        <taxon>Sphingobacteriia</taxon>
        <taxon>Sphingobacteriales</taxon>
        <taxon>Sphingobacteriaceae</taxon>
        <taxon>Mucilaginibacter</taxon>
    </lineage>
</organism>